<sequence>MRSRAAILGTVLAATLAGCGTGGGNDLAGHTRLIDELAQQVDGSGDRGYTAEYLLGADGAAVTIGWQADPPRAVYRFPGGRYVVTEEYTMVCTPEDAPEECRLTDPTSPGTPPGAAVLAELSGQQYLAPQTVIGWLTEAGASSAAAITSDTRSIAGAHTTCVLVSGAEGARVSDFEACFTDAGLLGSFSGTVDGEARSVVLASVSGTVDAELFEVPADAVVTDDREVDPT</sequence>
<protein>
    <recommendedName>
        <fullName evidence="3">Lipoprotein</fullName>
    </recommendedName>
</protein>
<organism evidence="1 2">
    <name type="scientific">Stackebrandtia albiflava</name>
    <dbReference type="NCBI Taxonomy" id="406432"/>
    <lineage>
        <taxon>Bacteria</taxon>
        <taxon>Bacillati</taxon>
        <taxon>Actinomycetota</taxon>
        <taxon>Actinomycetes</taxon>
        <taxon>Glycomycetales</taxon>
        <taxon>Glycomycetaceae</taxon>
        <taxon>Stackebrandtia</taxon>
    </lineage>
</organism>
<dbReference type="RefSeq" id="WP_147139225.1">
    <property type="nucleotide sequence ID" value="NZ_BAABIJ010000002.1"/>
</dbReference>
<reference evidence="1 2" key="1">
    <citation type="journal article" date="2013" name="Stand. Genomic Sci.">
        <title>Genomic Encyclopedia of Type Strains, Phase I: The one thousand microbial genomes (KMG-I) project.</title>
        <authorList>
            <person name="Kyrpides N.C."/>
            <person name="Woyke T."/>
            <person name="Eisen J.A."/>
            <person name="Garrity G."/>
            <person name="Lilburn T.G."/>
            <person name="Beck B.J."/>
            <person name="Whitman W.B."/>
            <person name="Hugenholtz P."/>
            <person name="Klenk H.P."/>
        </authorList>
    </citation>
    <scope>NUCLEOTIDE SEQUENCE [LARGE SCALE GENOMIC DNA]</scope>
    <source>
        <strain evidence="1 2">DSM 45044</strain>
    </source>
</reference>
<dbReference type="EMBL" id="VLLL01000006">
    <property type="protein sequence ID" value="TWJ12257.1"/>
    <property type="molecule type" value="Genomic_DNA"/>
</dbReference>
<dbReference type="AlphaFoldDB" id="A0A562V374"/>
<keyword evidence="2" id="KW-1185">Reference proteome</keyword>
<dbReference type="OrthoDB" id="3401504at2"/>
<evidence type="ECO:0000313" key="2">
    <source>
        <dbReference type="Proteomes" id="UP000321617"/>
    </source>
</evidence>
<proteinExistence type="predicted"/>
<gene>
    <name evidence="1" type="ORF">LX16_3013</name>
</gene>
<name>A0A562V374_9ACTN</name>
<evidence type="ECO:0000313" key="1">
    <source>
        <dbReference type="EMBL" id="TWJ12257.1"/>
    </source>
</evidence>
<accession>A0A562V374</accession>
<dbReference type="Proteomes" id="UP000321617">
    <property type="component" value="Unassembled WGS sequence"/>
</dbReference>
<dbReference type="PROSITE" id="PS51257">
    <property type="entry name" value="PROKAR_LIPOPROTEIN"/>
    <property type="match status" value="1"/>
</dbReference>
<evidence type="ECO:0008006" key="3">
    <source>
        <dbReference type="Google" id="ProtNLM"/>
    </source>
</evidence>
<comment type="caution">
    <text evidence="1">The sequence shown here is derived from an EMBL/GenBank/DDBJ whole genome shotgun (WGS) entry which is preliminary data.</text>
</comment>